<gene>
    <name evidence="1" type="ORF">K3148_08865</name>
</gene>
<evidence type="ECO:0000313" key="2">
    <source>
        <dbReference type="Proteomes" id="UP000824281"/>
    </source>
</evidence>
<name>A0ABX8ZJ65_9SPHN</name>
<accession>A0ABX8ZJ65</accession>
<evidence type="ECO:0000313" key="1">
    <source>
        <dbReference type="EMBL" id="QZD88959.1"/>
    </source>
</evidence>
<proteinExistence type="predicted"/>
<reference evidence="1 2" key="1">
    <citation type="submission" date="2021-08" db="EMBL/GenBank/DDBJ databases">
        <title>Comparative Genomics Analysis of the Genus Qipengyuania Reveals Extensive Genetic Diversity and Metabolic Versatility, Including the Description of Fifteen Novel Species.</title>
        <authorList>
            <person name="Liu Y."/>
        </authorList>
    </citation>
    <scope>NUCLEOTIDE SEQUENCE [LARGE SCALE GENOMIC DNA]</scope>
    <source>
        <strain evidence="1 2">1NDH13</strain>
    </source>
</reference>
<dbReference type="RefSeq" id="WP_221424469.1">
    <property type="nucleotide sequence ID" value="NZ_CP081295.1"/>
</dbReference>
<protein>
    <submittedName>
        <fullName evidence="1">Uncharacterized protein</fullName>
    </submittedName>
</protein>
<keyword evidence="2" id="KW-1185">Reference proteome</keyword>
<sequence>MGWLITLALTALSFGFLYFSKQCSRQALEICAAALLIGIAGYAWQGSPDMEGNPVSRATPR</sequence>
<organism evidence="1 2">
    <name type="scientific">Qipengyuania aurantiaca</name>
    <dbReference type="NCBI Taxonomy" id="2867233"/>
    <lineage>
        <taxon>Bacteria</taxon>
        <taxon>Pseudomonadati</taxon>
        <taxon>Pseudomonadota</taxon>
        <taxon>Alphaproteobacteria</taxon>
        <taxon>Sphingomonadales</taxon>
        <taxon>Erythrobacteraceae</taxon>
        <taxon>Qipengyuania</taxon>
    </lineage>
</organism>
<dbReference type="EMBL" id="CP081295">
    <property type="protein sequence ID" value="QZD88959.1"/>
    <property type="molecule type" value="Genomic_DNA"/>
</dbReference>
<dbReference type="Proteomes" id="UP000824281">
    <property type="component" value="Chromosome"/>
</dbReference>